<evidence type="ECO:0000313" key="3">
    <source>
        <dbReference type="Proteomes" id="UP000321393"/>
    </source>
</evidence>
<dbReference type="PROSITE" id="PS50994">
    <property type="entry name" value="INTEGRASE"/>
    <property type="match status" value="1"/>
</dbReference>
<evidence type="ECO:0000313" key="2">
    <source>
        <dbReference type="EMBL" id="KAA0036703.1"/>
    </source>
</evidence>
<dbReference type="InterPro" id="IPR036397">
    <property type="entry name" value="RNaseH_sf"/>
</dbReference>
<proteinExistence type="predicted"/>
<feature type="domain" description="Integrase catalytic" evidence="1">
    <location>
        <begin position="278"/>
        <end position="367"/>
    </location>
</feature>
<dbReference type="InterPro" id="IPR001584">
    <property type="entry name" value="Integrase_cat-core"/>
</dbReference>
<name>A0A5A7T1C5_CUCMM</name>
<dbReference type="STRING" id="1194695.A0A5A7T1C5"/>
<organism evidence="2 3">
    <name type="scientific">Cucumis melo var. makuwa</name>
    <name type="common">Oriental melon</name>
    <dbReference type="NCBI Taxonomy" id="1194695"/>
    <lineage>
        <taxon>Eukaryota</taxon>
        <taxon>Viridiplantae</taxon>
        <taxon>Streptophyta</taxon>
        <taxon>Embryophyta</taxon>
        <taxon>Tracheophyta</taxon>
        <taxon>Spermatophyta</taxon>
        <taxon>Magnoliopsida</taxon>
        <taxon>eudicotyledons</taxon>
        <taxon>Gunneridae</taxon>
        <taxon>Pentapetalae</taxon>
        <taxon>rosids</taxon>
        <taxon>fabids</taxon>
        <taxon>Cucurbitales</taxon>
        <taxon>Cucurbitaceae</taxon>
        <taxon>Benincaseae</taxon>
        <taxon>Cucumis</taxon>
    </lineage>
</organism>
<protein>
    <submittedName>
        <fullName evidence="2">Pol polyprotein</fullName>
    </submittedName>
</protein>
<dbReference type="Gene3D" id="3.30.420.10">
    <property type="entry name" value="Ribonuclease H-like superfamily/Ribonuclease H"/>
    <property type="match status" value="1"/>
</dbReference>
<dbReference type="Pfam" id="PF22936">
    <property type="entry name" value="Pol_BBD"/>
    <property type="match status" value="1"/>
</dbReference>
<evidence type="ECO:0000259" key="1">
    <source>
        <dbReference type="PROSITE" id="PS50994"/>
    </source>
</evidence>
<dbReference type="PANTHER" id="PTHR47592:SF27">
    <property type="entry name" value="OS08G0421700 PROTEIN"/>
    <property type="match status" value="1"/>
</dbReference>
<reference evidence="2 3" key="1">
    <citation type="submission" date="2019-08" db="EMBL/GenBank/DDBJ databases">
        <title>Draft genome sequences of two oriental melons (Cucumis melo L. var makuwa).</title>
        <authorList>
            <person name="Kwon S.-Y."/>
        </authorList>
    </citation>
    <scope>NUCLEOTIDE SEQUENCE [LARGE SCALE GENOMIC DNA]</scope>
    <source>
        <strain evidence="3">cv. SW 3</strain>
        <tissue evidence="2">Leaf</tissue>
    </source>
</reference>
<dbReference type="PANTHER" id="PTHR47592">
    <property type="entry name" value="PBF68 PROTEIN"/>
    <property type="match status" value="1"/>
</dbReference>
<dbReference type="InterPro" id="IPR054722">
    <property type="entry name" value="PolX-like_BBD"/>
</dbReference>
<dbReference type="GO" id="GO:0003676">
    <property type="term" value="F:nucleic acid binding"/>
    <property type="evidence" value="ECO:0007669"/>
    <property type="project" value="InterPro"/>
</dbReference>
<dbReference type="AlphaFoldDB" id="A0A5A7T1C5"/>
<gene>
    <name evidence="2" type="ORF">E6C27_scaffold510G00500</name>
</gene>
<sequence>MTSTSFNLVPVTSVAHGEKPEKFGGVDYKRWQQKMLLYLTTLNLAKFLKEDALPFYLREKLTKKSNLHRVDSAKNLWTSLEKKYKTEVAGAKKFIVGKFLDYKMVDSKTVASIIEKLPPSWKDFKNYLKYKRKEIKLEELVVRLGIEENNRKAEKCIIDSTIDLKANIVENRPRNNKKRKFSGEDIDLCAVISECNMVNNSKEWWVDTGATHHIYANKNMFTSYVSVSNGEQLFMGNFSMSKVEGQGKVILKMTSEKELTLNNVFHVPDIRKNLVSGSLLSKNGFKLVFVSDKFVLSKNETYIGKGYLSDEHGIIHQTAAPYSPQSNGIAERKNRTLKEMMKAMLISSSLPQNLWGEALLTANYDTS</sequence>
<dbReference type="GO" id="GO:0015074">
    <property type="term" value="P:DNA integration"/>
    <property type="evidence" value="ECO:0007669"/>
    <property type="project" value="InterPro"/>
</dbReference>
<dbReference type="EMBL" id="SSTE01019309">
    <property type="protein sequence ID" value="KAA0036703.1"/>
    <property type="molecule type" value="Genomic_DNA"/>
</dbReference>
<accession>A0A5A7T1C5</accession>
<dbReference type="Proteomes" id="UP000321393">
    <property type="component" value="Unassembled WGS sequence"/>
</dbReference>
<dbReference type="SUPFAM" id="SSF53098">
    <property type="entry name" value="Ribonuclease H-like"/>
    <property type="match status" value="1"/>
</dbReference>
<dbReference type="InterPro" id="IPR012337">
    <property type="entry name" value="RNaseH-like_sf"/>
</dbReference>
<comment type="caution">
    <text evidence="2">The sequence shown here is derived from an EMBL/GenBank/DDBJ whole genome shotgun (WGS) entry which is preliminary data.</text>
</comment>
<dbReference type="OrthoDB" id="2596766at2759"/>